<dbReference type="WBParaSite" id="nRc.2.0.1.t43255-RA">
    <property type="protein sequence ID" value="nRc.2.0.1.t43255-RA"/>
    <property type="gene ID" value="nRc.2.0.1.g43255"/>
</dbReference>
<keyword evidence="1" id="KW-1185">Reference proteome</keyword>
<evidence type="ECO:0000313" key="1">
    <source>
        <dbReference type="Proteomes" id="UP000887565"/>
    </source>
</evidence>
<reference evidence="2" key="1">
    <citation type="submission" date="2022-11" db="UniProtKB">
        <authorList>
            <consortium name="WormBaseParasite"/>
        </authorList>
    </citation>
    <scope>IDENTIFICATION</scope>
</reference>
<organism evidence="1 2">
    <name type="scientific">Romanomermis culicivorax</name>
    <name type="common">Nematode worm</name>
    <dbReference type="NCBI Taxonomy" id="13658"/>
    <lineage>
        <taxon>Eukaryota</taxon>
        <taxon>Metazoa</taxon>
        <taxon>Ecdysozoa</taxon>
        <taxon>Nematoda</taxon>
        <taxon>Enoplea</taxon>
        <taxon>Dorylaimia</taxon>
        <taxon>Mermithida</taxon>
        <taxon>Mermithoidea</taxon>
        <taxon>Mermithidae</taxon>
        <taxon>Romanomermis</taxon>
    </lineage>
</organism>
<sequence>MEVDRNCQLLDRKSGDLPELSIERGYRKAATDYCNDAVFRTCDQIFAVATHHVVNKRKRPSSKAATTAVVESGDDVTIARQPALGDFCTAVDDHDGDVRDELKSSASLLQYSSERKRSPLVYREDNCGKIRRSNEKFDRGGQIYRLRKRSGGIMRAVMEGRNFFVFPRPVSFVENGPAIVVQGADGLKNETKLTLH</sequence>
<dbReference type="AlphaFoldDB" id="A0A915KYI9"/>
<accession>A0A915KYI9</accession>
<evidence type="ECO:0000313" key="2">
    <source>
        <dbReference type="WBParaSite" id="nRc.2.0.1.t43255-RA"/>
    </source>
</evidence>
<dbReference type="Proteomes" id="UP000887565">
    <property type="component" value="Unplaced"/>
</dbReference>
<name>A0A915KYI9_ROMCU</name>
<proteinExistence type="predicted"/>
<protein>
    <submittedName>
        <fullName evidence="2">Uncharacterized protein</fullName>
    </submittedName>
</protein>